<feature type="compositionally biased region" description="Basic and acidic residues" evidence="1">
    <location>
        <begin position="8"/>
        <end position="24"/>
    </location>
</feature>
<organism evidence="2 3">
    <name type="scientific">Cyberlindnera jadinii (strain ATCC 18201 / CBS 1600 / BCRC 20928 / JCM 3617 / NBRC 0987 / NRRL Y-1542)</name>
    <name type="common">Torula yeast</name>
    <name type="synonym">Candida utilis</name>
    <dbReference type="NCBI Taxonomy" id="983966"/>
    <lineage>
        <taxon>Eukaryota</taxon>
        <taxon>Fungi</taxon>
        <taxon>Dikarya</taxon>
        <taxon>Ascomycota</taxon>
        <taxon>Saccharomycotina</taxon>
        <taxon>Saccharomycetes</taxon>
        <taxon>Phaffomycetales</taxon>
        <taxon>Phaffomycetaceae</taxon>
        <taxon>Cyberlindnera</taxon>
    </lineage>
</organism>
<proteinExistence type="predicted"/>
<feature type="region of interest" description="Disordered" evidence="1">
    <location>
        <begin position="87"/>
        <end position="116"/>
    </location>
</feature>
<accession>A0A0H5CHJ8</accession>
<feature type="compositionally biased region" description="Low complexity" evidence="1">
    <location>
        <begin position="99"/>
        <end position="115"/>
    </location>
</feature>
<reference evidence="3" key="1">
    <citation type="journal article" date="2015" name="J. Biotechnol.">
        <title>The structure of the Cyberlindnera jadinii genome and its relation to Candida utilis analyzed by the occurrence of single nucleotide polymorphisms.</title>
        <authorList>
            <person name="Rupp O."/>
            <person name="Brinkrolf K."/>
            <person name="Buerth C."/>
            <person name="Kunigo M."/>
            <person name="Schneider J."/>
            <person name="Jaenicke S."/>
            <person name="Goesmann A."/>
            <person name="Puehler A."/>
            <person name="Jaeger K.-E."/>
            <person name="Ernst J.F."/>
        </authorList>
    </citation>
    <scope>NUCLEOTIDE SEQUENCE [LARGE SCALE GENOMIC DNA]</scope>
    <source>
        <strain evidence="3">ATCC 18201 / CBS 1600 / BCRC 20928 / JCM 3617 / NBRC 0987 / NRRL Y-1542</strain>
    </source>
</reference>
<evidence type="ECO:0000256" key="1">
    <source>
        <dbReference type="SAM" id="MobiDB-lite"/>
    </source>
</evidence>
<feature type="region of interest" description="Disordered" evidence="1">
    <location>
        <begin position="42"/>
        <end position="68"/>
    </location>
</feature>
<feature type="compositionally biased region" description="Acidic residues" evidence="1">
    <location>
        <begin position="55"/>
        <end position="64"/>
    </location>
</feature>
<dbReference type="AlphaFoldDB" id="A0A0H5CHJ8"/>
<evidence type="ECO:0000313" key="3">
    <source>
        <dbReference type="Proteomes" id="UP000038830"/>
    </source>
</evidence>
<dbReference type="Proteomes" id="UP000038830">
    <property type="component" value="Unassembled WGS sequence"/>
</dbReference>
<gene>
    <name evidence="2" type="ORF">BN1211_4747</name>
</gene>
<protein>
    <submittedName>
        <fullName evidence="2">Uncharacterized protein</fullName>
    </submittedName>
</protein>
<sequence>MIGSSLLLHRDGSPKEKTQTCTIKKESDKGKVKQFIKLLKEGPAGSSSYNNFSSFEDETEEEDAPLPRRKSKYELFLKHRVREAQIQSYNEEIQRESTRSSSRSSSSSCFSSTSSLNSLKRVRFADTVDSAF</sequence>
<evidence type="ECO:0000313" key="2">
    <source>
        <dbReference type="EMBL" id="CEP24039.1"/>
    </source>
</evidence>
<dbReference type="EMBL" id="CDQK01000005">
    <property type="protein sequence ID" value="CEP24039.1"/>
    <property type="molecule type" value="Genomic_DNA"/>
</dbReference>
<feature type="region of interest" description="Disordered" evidence="1">
    <location>
        <begin position="1"/>
        <end position="24"/>
    </location>
</feature>
<name>A0A0H5CHJ8_CYBJN</name>